<name>A0ABU3UGV2_9ACTN</name>
<feature type="domain" description="GMT-like wHTH" evidence="1">
    <location>
        <begin position="159"/>
        <end position="224"/>
    </location>
</feature>
<comment type="caution">
    <text evidence="2">The sequence shown here is derived from an EMBL/GenBank/DDBJ whole genome shotgun (WGS) entry which is preliminary data.</text>
</comment>
<dbReference type="Pfam" id="PF22560">
    <property type="entry name" value="GMT-wHTH"/>
    <property type="match status" value="1"/>
</dbReference>
<keyword evidence="3" id="KW-1185">Reference proteome</keyword>
<protein>
    <submittedName>
        <fullName evidence="2">DUF5131 family protein</fullName>
    </submittedName>
</protein>
<proteinExistence type="predicted"/>
<evidence type="ECO:0000313" key="2">
    <source>
        <dbReference type="EMBL" id="MDU8993150.1"/>
    </source>
</evidence>
<sequence>MEQVFQVIAETPQRTYQLLTKRARRLRRLAEGLDWPPNLWMGVSVQSEDQFARIDDLRQVPAAVRFLSCEPLLGPLSGLNLQGIGWVIAGGESGPNHRPLKEEWVTEIRDICREAEVPFFFKQWLLYGTRHALGVEKMKDAMWSVDPAYGVQYRDPKDVQQQALDLEFGPNTDPLRRMLLEFIVGRPGGRMVEDLSQYTLLETVYRPSQVISLIEKMRDDKVVATEPRRVTKKTRVFPYAEKPGQGELLLG</sequence>
<dbReference type="EMBL" id="JARAKF010000001">
    <property type="protein sequence ID" value="MDU8993150.1"/>
    <property type="molecule type" value="Genomic_DNA"/>
</dbReference>
<gene>
    <name evidence="2" type="ORF">PU648_12410</name>
</gene>
<evidence type="ECO:0000313" key="3">
    <source>
        <dbReference type="Proteomes" id="UP001257627"/>
    </source>
</evidence>
<dbReference type="Proteomes" id="UP001257627">
    <property type="component" value="Unassembled WGS sequence"/>
</dbReference>
<reference evidence="2 3" key="1">
    <citation type="submission" date="2023-02" db="EMBL/GenBank/DDBJ databases">
        <authorList>
            <person name="Maleckis M."/>
        </authorList>
    </citation>
    <scope>NUCLEOTIDE SEQUENCE [LARGE SCALE GENOMIC DNA]</scope>
    <source>
        <strain evidence="2 3">P8-A2</strain>
    </source>
</reference>
<dbReference type="RefSeq" id="WP_240362985.1">
    <property type="nucleotide sequence ID" value="NZ_CP107955.1"/>
</dbReference>
<dbReference type="InterPro" id="IPR054339">
    <property type="entry name" value="GMT_wHTH"/>
</dbReference>
<dbReference type="InterPro" id="IPR011101">
    <property type="entry name" value="DUF5131"/>
</dbReference>
<accession>A0ABU3UGV2</accession>
<dbReference type="Pfam" id="PF07505">
    <property type="entry name" value="DUF5131"/>
    <property type="match status" value="1"/>
</dbReference>
<evidence type="ECO:0000259" key="1">
    <source>
        <dbReference type="Pfam" id="PF22560"/>
    </source>
</evidence>
<organism evidence="2 3">
    <name type="scientific">Streptomyces mirabilis</name>
    <dbReference type="NCBI Taxonomy" id="68239"/>
    <lineage>
        <taxon>Bacteria</taxon>
        <taxon>Bacillati</taxon>
        <taxon>Actinomycetota</taxon>
        <taxon>Actinomycetes</taxon>
        <taxon>Kitasatosporales</taxon>
        <taxon>Streptomycetaceae</taxon>
        <taxon>Streptomyces</taxon>
    </lineage>
</organism>